<feature type="domain" description="N-acetyltransferase" evidence="1">
    <location>
        <begin position="8"/>
        <end position="160"/>
    </location>
</feature>
<organism evidence="2 3">
    <name type="scientific">Butyrivibrio hungatei</name>
    <dbReference type="NCBI Taxonomy" id="185008"/>
    <lineage>
        <taxon>Bacteria</taxon>
        <taxon>Bacillati</taxon>
        <taxon>Bacillota</taxon>
        <taxon>Clostridia</taxon>
        <taxon>Lachnospirales</taxon>
        <taxon>Lachnospiraceae</taxon>
        <taxon>Butyrivibrio</taxon>
    </lineage>
</organism>
<evidence type="ECO:0000313" key="2">
    <source>
        <dbReference type="EMBL" id="SCY36545.1"/>
    </source>
</evidence>
<sequence>MDEQRINIKLKPVVKEDIETVWKMQVEAFADLLEKYHDYDMSPAAESIDKVSARFEQPWTTYFFIIADDEKVGGIRVVDKKDGSRKRISPIWIMKQYRNKGYAKQAIQEAERLYGHDHWCLDTILQEKGNLYLYEKLGYHRTGRIDKINDRMDIVYYEKD</sequence>
<dbReference type="PROSITE" id="PS51186">
    <property type="entry name" value="GNAT"/>
    <property type="match status" value="1"/>
</dbReference>
<reference evidence="3" key="1">
    <citation type="submission" date="2016-10" db="EMBL/GenBank/DDBJ databases">
        <authorList>
            <person name="Varghese N."/>
            <person name="Submissions S."/>
        </authorList>
    </citation>
    <scope>NUCLEOTIDE SEQUENCE [LARGE SCALE GENOMIC DNA]</scope>
    <source>
        <strain evidence="3">XBD2006</strain>
    </source>
</reference>
<dbReference type="Gene3D" id="3.40.630.30">
    <property type="match status" value="1"/>
</dbReference>
<gene>
    <name evidence="2" type="ORF">SAMN02910451_02338</name>
</gene>
<keyword evidence="3" id="KW-1185">Reference proteome</keyword>
<evidence type="ECO:0000313" key="3">
    <source>
        <dbReference type="Proteomes" id="UP000183047"/>
    </source>
</evidence>
<dbReference type="OrthoDB" id="9786032at2"/>
<dbReference type="InterPro" id="IPR016181">
    <property type="entry name" value="Acyl_CoA_acyltransferase"/>
</dbReference>
<dbReference type="GO" id="GO:0016747">
    <property type="term" value="F:acyltransferase activity, transferring groups other than amino-acyl groups"/>
    <property type="evidence" value="ECO:0007669"/>
    <property type="project" value="InterPro"/>
</dbReference>
<dbReference type="RefSeq" id="WP_074462814.1">
    <property type="nucleotide sequence ID" value="NZ_FMUR01000014.1"/>
</dbReference>
<proteinExistence type="predicted"/>
<name>A0A1G5FBB7_9FIRM</name>
<dbReference type="CDD" id="cd04301">
    <property type="entry name" value="NAT_SF"/>
    <property type="match status" value="1"/>
</dbReference>
<dbReference type="Pfam" id="PF00583">
    <property type="entry name" value="Acetyltransf_1"/>
    <property type="match status" value="1"/>
</dbReference>
<dbReference type="Proteomes" id="UP000183047">
    <property type="component" value="Unassembled WGS sequence"/>
</dbReference>
<dbReference type="InterPro" id="IPR000182">
    <property type="entry name" value="GNAT_dom"/>
</dbReference>
<dbReference type="EMBL" id="FMUR01000014">
    <property type="protein sequence ID" value="SCY36545.1"/>
    <property type="molecule type" value="Genomic_DNA"/>
</dbReference>
<dbReference type="SUPFAM" id="SSF55729">
    <property type="entry name" value="Acyl-CoA N-acyltransferases (Nat)"/>
    <property type="match status" value="1"/>
</dbReference>
<accession>A0A1G5FBB7</accession>
<dbReference type="AlphaFoldDB" id="A0A1G5FBB7"/>
<protein>
    <recommendedName>
        <fullName evidence="1">N-acetyltransferase domain-containing protein</fullName>
    </recommendedName>
</protein>
<evidence type="ECO:0000259" key="1">
    <source>
        <dbReference type="PROSITE" id="PS51186"/>
    </source>
</evidence>